<evidence type="ECO:0000259" key="4">
    <source>
        <dbReference type="PROSITE" id="PS51118"/>
    </source>
</evidence>
<evidence type="ECO:0000256" key="2">
    <source>
        <dbReference type="ARBA" id="ARBA00023125"/>
    </source>
</evidence>
<feature type="domain" description="HTH hxlR-type" evidence="4">
    <location>
        <begin position="1"/>
        <end position="94"/>
    </location>
</feature>
<evidence type="ECO:0000313" key="6">
    <source>
        <dbReference type="Proteomes" id="UP000516046"/>
    </source>
</evidence>
<dbReference type="InterPro" id="IPR036388">
    <property type="entry name" value="WH-like_DNA-bd_sf"/>
</dbReference>
<evidence type="ECO:0000256" key="3">
    <source>
        <dbReference type="ARBA" id="ARBA00023163"/>
    </source>
</evidence>
<name>A0A7G9WLD2_9FIRM</name>
<evidence type="ECO:0000256" key="1">
    <source>
        <dbReference type="ARBA" id="ARBA00023015"/>
    </source>
</evidence>
<keyword evidence="6" id="KW-1185">Reference proteome</keyword>
<proteinExistence type="predicted"/>
<dbReference type="InterPro" id="IPR002577">
    <property type="entry name" value="HTH_HxlR"/>
</dbReference>
<gene>
    <name evidence="5" type="ORF">H6X83_10010</name>
</gene>
<reference evidence="5 6" key="1">
    <citation type="submission" date="2020-08" db="EMBL/GenBank/DDBJ databases">
        <authorList>
            <person name="Ren C."/>
            <person name="Gu Y."/>
            <person name="Xu Y."/>
        </authorList>
    </citation>
    <scope>NUCLEOTIDE SEQUENCE [LARGE SCALE GENOMIC DNA]</scope>
    <source>
        <strain evidence="5 6">LBM18003</strain>
    </source>
</reference>
<dbReference type="InterPro" id="IPR036390">
    <property type="entry name" value="WH_DNA-bd_sf"/>
</dbReference>
<keyword evidence="1" id="KW-0805">Transcription regulation</keyword>
<dbReference type="PANTHER" id="PTHR33204:SF29">
    <property type="entry name" value="TRANSCRIPTIONAL REGULATOR"/>
    <property type="match status" value="1"/>
</dbReference>
<keyword evidence="3" id="KW-0804">Transcription</keyword>
<keyword evidence="2" id="KW-0238">DNA-binding</keyword>
<protein>
    <submittedName>
        <fullName evidence="5">Winged helix-turn-helix transcriptional regulator</fullName>
    </submittedName>
</protein>
<dbReference type="Proteomes" id="UP000516046">
    <property type="component" value="Chromosome"/>
</dbReference>
<sequence length="94" mass="11103">MTVIGSKWRAVILWHILKEPHIRYSRLKKQIPNISDKILAQELHCLLENALIERIAFAQVPPRVEYIPTERGRSLQEILIKLCEWGKKMGRDFK</sequence>
<dbReference type="GO" id="GO:0003677">
    <property type="term" value="F:DNA binding"/>
    <property type="evidence" value="ECO:0007669"/>
    <property type="project" value="UniProtKB-KW"/>
</dbReference>
<dbReference type="SUPFAM" id="SSF46785">
    <property type="entry name" value="Winged helix' DNA-binding domain"/>
    <property type="match status" value="1"/>
</dbReference>
<dbReference type="Pfam" id="PF01638">
    <property type="entry name" value="HxlR"/>
    <property type="match status" value="1"/>
</dbReference>
<dbReference type="EMBL" id="CP060696">
    <property type="protein sequence ID" value="QNO19494.1"/>
    <property type="molecule type" value="Genomic_DNA"/>
</dbReference>
<accession>A0A7G9WLD2</accession>
<dbReference type="PANTHER" id="PTHR33204">
    <property type="entry name" value="TRANSCRIPTIONAL REGULATOR, MARR FAMILY"/>
    <property type="match status" value="1"/>
</dbReference>
<dbReference type="PROSITE" id="PS51118">
    <property type="entry name" value="HTH_HXLR"/>
    <property type="match status" value="1"/>
</dbReference>
<dbReference type="Gene3D" id="1.10.10.10">
    <property type="entry name" value="Winged helix-like DNA-binding domain superfamily/Winged helix DNA-binding domain"/>
    <property type="match status" value="1"/>
</dbReference>
<organism evidence="5 6">
    <name type="scientific">Caproicibacterium amylolyticum</name>
    <dbReference type="NCBI Taxonomy" id="2766537"/>
    <lineage>
        <taxon>Bacteria</taxon>
        <taxon>Bacillati</taxon>
        <taxon>Bacillota</taxon>
        <taxon>Clostridia</taxon>
        <taxon>Eubacteriales</taxon>
        <taxon>Oscillospiraceae</taxon>
        <taxon>Caproicibacterium</taxon>
    </lineage>
</organism>
<dbReference type="KEGG" id="caml:H6X83_10010"/>
<evidence type="ECO:0000313" key="5">
    <source>
        <dbReference type="EMBL" id="QNO19494.1"/>
    </source>
</evidence>
<dbReference type="AlphaFoldDB" id="A0A7G9WLD2"/>